<dbReference type="EMBL" id="CAIX01000108">
    <property type="protein sequence ID" value="CCI45809.1"/>
    <property type="molecule type" value="Genomic_DNA"/>
</dbReference>
<evidence type="ECO:0000313" key="3">
    <source>
        <dbReference type="Proteomes" id="UP000053237"/>
    </source>
</evidence>
<proteinExistence type="inferred from homology"/>
<evidence type="ECO:0000256" key="1">
    <source>
        <dbReference type="ARBA" id="ARBA00009952"/>
    </source>
</evidence>
<dbReference type="InParanoid" id="A0A024GGH9"/>
<dbReference type="PANTHER" id="PTHR21096:SF0">
    <property type="entry name" value="PROTEIN FAM136A"/>
    <property type="match status" value="1"/>
</dbReference>
<comment type="caution">
    <text evidence="2">The sequence shown here is derived from an EMBL/GenBank/DDBJ whole genome shotgun (WGS) entry which is preliminary data.</text>
</comment>
<dbReference type="Proteomes" id="UP000053237">
    <property type="component" value="Unassembled WGS sequence"/>
</dbReference>
<sequence length="142" mass="16610">MAEQKINDAVHGMMEQLDVKFIRDFQKRGYLCSAQCFDDKTSSSEQIQNCVERCQFPMQQLQNVIQQELQSFQNRLQRCAMDCQDRARDSIPINEKVDHMTQSRMQKEMEACVGQCVDKQIQCIPTLQKRLEQNITQVSSQQ</sequence>
<accession>A0A024GGH9</accession>
<protein>
    <recommendedName>
        <fullName evidence="4">Protein FAM136A</fullName>
    </recommendedName>
</protein>
<organism evidence="2 3">
    <name type="scientific">Albugo candida</name>
    <dbReference type="NCBI Taxonomy" id="65357"/>
    <lineage>
        <taxon>Eukaryota</taxon>
        <taxon>Sar</taxon>
        <taxon>Stramenopiles</taxon>
        <taxon>Oomycota</taxon>
        <taxon>Peronosporomycetes</taxon>
        <taxon>Albuginales</taxon>
        <taxon>Albuginaceae</taxon>
        <taxon>Albugo</taxon>
    </lineage>
</organism>
<dbReference type="FunCoup" id="A0A024GGH9">
    <property type="interactions" value="24"/>
</dbReference>
<comment type="similarity">
    <text evidence="1">Belongs to the FAM136 family.</text>
</comment>
<gene>
    <name evidence="2" type="ORF">BN9_067190</name>
</gene>
<dbReference type="GO" id="GO:0005737">
    <property type="term" value="C:cytoplasm"/>
    <property type="evidence" value="ECO:0007669"/>
    <property type="project" value="TreeGrafter"/>
</dbReference>
<dbReference type="PANTHER" id="PTHR21096">
    <property type="entry name" value="PROTEIN FAM136A"/>
    <property type="match status" value="1"/>
</dbReference>
<dbReference type="AlphaFoldDB" id="A0A024GGH9"/>
<dbReference type="OrthoDB" id="9975421at2759"/>
<dbReference type="InterPro" id="IPR008560">
    <property type="entry name" value="DUF842_euk"/>
</dbReference>
<keyword evidence="3" id="KW-1185">Reference proteome</keyword>
<evidence type="ECO:0008006" key="4">
    <source>
        <dbReference type="Google" id="ProtNLM"/>
    </source>
</evidence>
<reference evidence="2 3" key="1">
    <citation type="submission" date="2012-05" db="EMBL/GenBank/DDBJ databases">
        <title>Recombination and specialization in a pathogen metapopulation.</title>
        <authorList>
            <person name="Gardiner A."/>
            <person name="Kemen E."/>
            <person name="Schultz-Larsen T."/>
            <person name="MacLean D."/>
            <person name="Van Oosterhout C."/>
            <person name="Jones J.D.G."/>
        </authorList>
    </citation>
    <scope>NUCLEOTIDE SEQUENCE [LARGE SCALE GENOMIC DNA]</scope>
    <source>
        <strain evidence="2 3">Ac Nc2</strain>
    </source>
</reference>
<name>A0A024GGH9_9STRA</name>
<dbReference type="Pfam" id="PF05811">
    <property type="entry name" value="DUF842"/>
    <property type="match status" value="1"/>
</dbReference>
<evidence type="ECO:0000313" key="2">
    <source>
        <dbReference type="EMBL" id="CCI45809.1"/>
    </source>
</evidence>